<sequence>MQRYVGVCEDHVRGYTERTARLGLLWFKQTKKRLSDSDEPKDKVTKLAIGVEGGFCSGPKYEIENEYAIVVHPHFKTKYSINRFFTRFSDCCINTMLKKGGLVTNFPHTICPITSNNPQVLHCTSTSPSSLSANVWPRTY</sequence>
<keyword evidence="2" id="KW-1185">Reference proteome</keyword>
<dbReference type="EMBL" id="UYRT01104262">
    <property type="protein sequence ID" value="VDN43924.1"/>
    <property type="molecule type" value="Genomic_DNA"/>
</dbReference>
<evidence type="ECO:0000313" key="2">
    <source>
        <dbReference type="Proteomes" id="UP000271098"/>
    </source>
</evidence>
<dbReference type="Proteomes" id="UP000271098">
    <property type="component" value="Unassembled WGS sequence"/>
</dbReference>
<evidence type="ECO:0000313" key="1">
    <source>
        <dbReference type="EMBL" id="VDN43924.1"/>
    </source>
</evidence>
<proteinExistence type="predicted"/>
<dbReference type="AlphaFoldDB" id="A0A3P7NLQ3"/>
<gene>
    <name evidence="1" type="ORF">GPUH_LOCUS25222</name>
</gene>
<accession>A0A3P7NLQ3</accession>
<organism evidence="1 2">
    <name type="scientific">Gongylonema pulchrum</name>
    <dbReference type="NCBI Taxonomy" id="637853"/>
    <lineage>
        <taxon>Eukaryota</taxon>
        <taxon>Metazoa</taxon>
        <taxon>Ecdysozoa</taxon>
        <taxon>Nematoda</taxon>
        <taxon>Chromadorea</taxon>
        <taxon>Rhabditida</taxon>
        <taxon>Spirurina</taxon>
        <taxon>Spiruromorpha</taxon>
        <taxon>Spiruroidea</taxon>
        <taxon>Gongylonematidae</taxon>
        <taxon>Gongylonema</taxon>
    </lineage>
</organism>
<reference evidence="1 2" key="1">
    <citation type="submission" date="2018-11" db="EMBL/GenBank/DDBJ databases">
        <authorList>
            <consortium name="Pathogen Informatics"/>
        </authorList>
    </citation>
    <scope>NUCLEOTIDE SEQUENCE [LARGE SCALE GENOMIC DNA]</scope>
</reference>
<dbReference type="OrthoDB" id="361536at2759"/>
<protein>
    <submittedName>
        <fullName evidence="1">Uncharacterized protein</fullName>
    </submittedName>
</protein>
<name>A0A3P7NLQ3_9BILA</name>